<dbReference type="GO" id="GO:0015074">
    <property type="term" value="P:DNA integration"/>
    <property type="evidence" value="ECO:0007669"/>
    <property type="project" value="UniProtKB-KW"/>
</dbReference>
<reference evidence="7" key="2">
    <citation type="submission" date="2014-03" db="EMBL/GenBank/DDBJ databases">
        <title>Candidatus Competibacter-lineage genomes retrieved from metagenomes reveal functional metabolic diversity.</title>
        <authorList>
            <person name="McIlroy S.J."/>
            <person name="Albertsen M."/>
            <person name="Andresen E.K."/>
            <person name="Saunders A.M."/>
            <person name="Kristiansen R."/>
            <person name="Stokholm-Bjerregaard M."/>
            <person name="Nielsen K.L."/>
            <person name="Nielsen P.H."/>
        </authorList>
    </citation>
    <scope>NUCLEOTIDE SEQUENCE</scope>
    <source>
        <strain evidence="7">Run_A_D11</strain>
    </source>
</reference>
<dbReference type="Proteomes" id="UP000035760">
    <property type="component" value="Unassembled WGS sequence"/>
</dbReference>
<proteinExistence type="inferred from homology"/>
<protein>
    <submittedName>
        <fullName evidence="7">Resolvase</fullName>
    </submittedName>
</protein>
<dbReference type="STRING" id="1400863.BN873_660003"/>
<evidence type="ECO:0000313" key="8">
    <source>
        <dbReference type="Proteomes" id="UP000035760"/>
    </source>
</evidence>
<dbReference type="InterPro" id="IPR006119">
    <property type="entry name" value="Resolv_N"/>
</dbReference>
<dbReference type="InterPro" id="IPR009057">
    <property type="entry name" value="Homeodomain-like_sf"/>
</dbReference>
<dbReference type="CDD" id="cd03768">
    <property type="entry name" value="SR_ResInv"/>
    <property type="match status" value="1"/>
</dbReference>
<keyword evidence="3" id="KW-0238">DNA-binding</keyword>
<dbReference type="InterPro" id="IPR006118">
    <property type="entry name" value="Recombinase_CS"/>
</dbReference>
<evidence type="ECO:0000256" key="1">
    <source>
        <dbReference type="ARBA" id="ARBA00009913"/>
    </source>
</evidence>
<dbReference type="EMBL" id="CBTJ020000076">
    <property type="protein sequence ID" value="CDI03769.1"/>
    <property type="molecule type" value="Genomic_DNA"/>
</dbReference>
<comment type="caution">
    <text evidence="7">The sequence shown here is derived from an EMBL/GenBank/DDBJ whole genome shotgun (WGS) entry which is preliminary data.</text>
</comment>
<dbReference type="InterPro" id="IPR006120">
    <property type="entry name" value="Resolvase_HTH_dom"/>
</dbReference>
<sequence length="198" mass="21984">MSIIHVIEMIIGYARTSTIEQVAGFEAQLKELETAHCEKIFREQVSSVAHRAQLQAALEFVRQGDLLVATKLDRLARSVADLMAIIQALDSKQVGLRVLNLGMDTQTPTGKLMLAVLGGVAQFEREMMLERQREGIAKAKAEGKYRGRKPVSTDKRDRVLQLATSGMTKVQMARELQIGQATVYRILANTAPKPRQNP</sequence>
<accession>W6MAI4</accession>
<dbReference type="InterPro" id="IPR050639">
    <property type="entry name" value="SSR_resolvase"/>
</dbReference>
<dbReference type="SMART" id="SM00857">
    <property type="entry name" value="Resolvase"/>
    <property type="match status" value="1"/>
</dbReference>
<dbReference type="AlphaFoldDB" id="W6MAI4"/>
<dbReference type="SUPFAM" id="SSF53041">
    <property type="entry name" value="Resolvase-like"/>
    <property type="match status" value="1"/>
</dbReference>
<keyword evidence="8" id="KW-1185">Reference proteome</keyword>
<dbReference type="Gene3D" id="1.10.10.60">
    <property type="entry name" value="Homeodomain-like"/>
    <property type="match status" value="1"/>
</dbReference>
<dbReference type="PANTHER" id="PTHR30461">
    <property type="entry name" value="DNA-INVERTASE FROM LAMBDOID PROPHAGE"/>
    <property type="match status" value="1"/>
</dbReference>
<name>W6MAI4_9GAMM</name>
<evidence type="ECO:0000256" key="4">
    <source>
        <dbReference type="ARBA" id="ARBA00023172"/>
    </source>
</evidence>
<evidence type="ECO:0000259" key="6">
    <source>
        <dbReference type="PROSITE" id="PS51736"/>
    </source>
</evidence>
<organism evidence="7 8">
    <name type="scientific">Candidatus Competibacter denitrificans Run_A_D11</name>
    <dbReference type="NCBI Taxonomy" id="1400863"/>
    <lineage>
        <taxon>Bacteria</taxon>
        <taxon>Pseudomonadati</taxon>
        <taxon>Pseudomonadota</taxon>
        <taxon>Gammaproteobacteria</taxon>
        <taxon>Candidatus Competibacteraceae</taxon>
        <taxon>Candidatus Competibacter</taxon>
    </lineage>
</organism>
<keyword evidence="2" id="KW-0229">DNA integration</keyword>
<gene>
    <name evidence="7" type="ORF">BN873_660003</name>
</gene>
<dbReference type="PROSITE" id="PS00398">
    <property type="entry name" value="RECOMBINASES_2"/>
    <property type="match status" value="1"/>
</dbReference>
<dbReference type="PROSITE" id="PS51736">
    <property type="entry name" value="RECOMBINASES_3"/>
    <property type="match status" value="1"/>
</dbReference>
<evidence type="ECO:0000256" key="2">
    <source>
        <dbReference type="ARBA" id="ARBA00022908"/>
    </source>
</evidence>
<evidence type="ECO:0000256" key="3">
    <source>
        <dbReference type="ARBA" id="ARBA00023125"/>
    </source>
</evidence>
<dbReference type="Gene3D" id="3.40.50.1390">
    <property type="entry name" value="Resolvase, N-terminal catalytic domain"/>
    <property type="match status" value="1"/>
</dbReference>
<reference evidence="7" key="1">
    <citation type="submission" date="2013-07" db="EMBL/GenBank/DDBJ databases">
        <authorList>
            <person name="McIlroy S."/>
        </authorList>
    </citation>
    <scope>NUCLEOTIDE SEQUENCE [LARGE SCALE GENOMIC DNA]</scope>
    <source>
        <strain evidence="7">Run_A_D11</strain>
    </source>
</reference>
<dbReference type="Pfam" id="PF02796">
    <property type="entry name" value="HTH_7"/>
    <property type="match status" value="1"/>
</dbReference>
<dbReference type="GO" id="GO:0000150">
    <property type="term" value="F:DNA strand exchange activity"/>
    <property type="evidence" value="ECO:0007669"/>
    <property type="project" value="InterPro"/>
</dbReference>
<evidence type="ECO:0000313" key="7">
    <source>
        <dbReference type="EMBL" id="CDI03769.1"/>
    </source>
</evidence>
<comment type="similarity">
    <text evidence="1">Belongs to the site-specific recombinase resolvase family.</text>
</comment>
<feature type="active site" description="O-(5'-phospho-DNA)-serine intermediate" evidence="5">
    <location>
        <position position="17"/>
    </location>
</feature>
<evidence type="ECO:0000256" key="5">
    <source>
        <dbReference type="PIRSR" id="PIRSR606118-50"/>
    </source>
</evidence>
<keyword evidence="4" id="KW-0233">DNA recombination</keyword>
<dbReference type="InterPro" id="IPR036162">
    <property type="entry name" value="Resolvase-like_N_sf"/>
</dbReference>
<dbReference type="PANTHER" id="PTHR30461:SF26">
    <property type="entry name" value="RESOLVASE HOMOLOG YNEB"/>
    <property type="match status" value="1"/>
</dbReference>
<dbReference type="GO" id="GO:0003677">
    <property type="term" value="F:DNA binding"/>
    <property type="evidence" value="ECO:0007669"/>
    <property type="project" value="UniProtKB-KW"/>
</dbReference>
<dbReference type="Pfam" id="PF00239">
    <property type="entry name" value="Resolvase"/>
    <property type="match status" value="1"/>
</dbReference>
<feature type="domain" description="Resolvase/invertase-type recombinase catalytic" evidence="6">
    <location>
        <begin position="9"/>
        <end position="143"/>
    </location>
</feature>
<dbReference type="SUPFAM" id="SSF46689">
    <property type="entry name" value="Homeodomain-like"/>
    <property type="match status" value="1"/>
</dbReference>